<dbReference type="EMBL" id="JACHMO010000001">
    <property type="protein sequence ID" value="MBB5805770.1"/>
    <property type="molecule type" value="Genomic_DNA"/>
</dbReference>
<dbReference type="PANTHER" id="PTHR36440">
    <property type="entry name" value="PUTATIVE (AFU_ORTHOLOGUE AFUA_8G07350)-RELATED"/>
    <property type="match status" value="1"/>
</dbReference>
<dbReference type="InterPro" id="IPR011051">
    <property type="entry name" value="RmlC_Cupin_sf"/>
</dbReference>
<gene>
    <name evidence="2" type="ORF">F4560_005538</name>
</gene>
<name>A0A7W9HP16_9PSEU</name>
<feature type="domain" description="Cupin type-2" evidence="1">
    <location>
        <begin position="48"/>
        <end position="116"/>
    </location>
</feature>
<comment type="caution">
    <text evidence="2">The sequence shown here is derived from an EMBL/GenBank/DDBJ whole genome shotgun (WGS) entry which is preliminary data.</text>
</comment>
<accession>A0A7W9HP16</accession>
<dbReference type="RefSeq" id="WP_312869508.1">
    <property type="nucleotide sequence ID" value="NZ_JACHMO010000001.1"/>
</dbReference>
<evidence type="ECO:0000313" key="2">
    <source>
        <dbReference type="EMBL" id="MBB5805770.1"/>
    </source>
</evidence>
<organism evidence="2 3">
    <name type="scientific">Saccharothrix ecbatanensis</name>
    <dbReference type="NCBI Taxonomy" id="1105145"/>
    <lineage>
        <taxon>Bacteria</taxon>
        <taxon>Bacillati</taxon>
        <taxon>Actinomycetota</taxon>
        <taxon>Actinomycetes</taxon>
        <taxon>Pseudonocardiales</taxon>
        <taxon>Pseudonocardiaceae</taxon>
        <taxon>Saccharothrix</taxon>
    </lineage>
</organism>
<keyword evidence="3" id="KW-1185">Reference proteome</keyword>
<evidence type="ECO:0000259" key="1">
    <source>
        <dbReference type="Pfam" id="PF07883"/>
    </source>
</evidence>
<dbReference type="Gene3D" id="2.60.120.10">
    <property type="entry name" value="Jelly Rolls"/>
    <property type="match status" value="1"/>
</dbReference>
<proteinExistence type="predicted"/>
<reference evidence="2 3" key="1">
    <citation type="submission" date="2020-08" db="EMBL/GenBank/DDBJ databases">
        <title>Sequencing the genomes of 1000 actinobacteria strains.</title>
        <authorList>
            <person name="Klenk H.-P."/>
        </authorList>
    </citation>
    <scope>NUCLEOTIDE SEQUENCE [LARGE SCALE GENOMIC DNA]</scope>
    <source>
        <strain evidence="2 3">DSM 45486</strain>
    </source>
</reference>
<dbReference type="InterPro" id="IPR014710">
    <property type="entry name" value="RmlC-like_jellyroll"/>
</dbReference>
<dbReference type="PANTHER" id="PTHR36440:SF1">
    <property type="entry name" value="PUTATIVE (AFU_ORTHOLOGUE AFUA_8G07350)-RELATED"/>
    <property type="match status" value="1"/>
</dbReference>
<protein>
    <submittedName>
        <fullName evidence="2">Quercetin dioxygenase-like cupin family protein</fullName>
    </submittedName>
</protein>
<keyword evidence="2" id="KW-0223">Dioxygenase</keyword>
<dbReference type="InterPro" id="IPR013096">
    <property type="entry name" value="Cupin_2"/>
</dbReference>
<dbReference type="InterPro" id="IPR053146">
    <property type="entry name" value="QDO-like"/>
</dbReference>
<dbReference type="GO" id="GO:0051213">
    <property type="term" value="F:dioxygenase activity"/>
    <property type="evidence" value="ECO:0007669"/>
    <property type="project" value="UniProtKB-KW"/>
</dbReference>
<dbReference type="Pfam" id="PF07883">
    <property type="entry name" value="Cupin_2"/>
    <property type="match status" value="1"/>
</dbReference>
<dbReference type="Proteomes" id="UP000552097">
    <property type="component" value="Unassembled WGS sequence"/>
</dbReference>
<evidence type="ECO:0000313" key="3">
    <source>
        <dbReference type="Proteomes" id="UP000552097"/>
    </source>
</evidence>
<dbReference type="SUPFAM" id="SSF51182">
    <property type="entry name" value="RmlC-like cupins"/>
    <property type="match status" value="1"/>
</dbReference>
<dbReference type="AlphaFoldDB" id="A0A7W9HP16"/>
<sequence>MTYTGDVGEVSAVWRPVAEVRTIDRPQSQARLVAPGTVTRNQFGLFDWRMKPRAGGAAPHFHKTFSESFYVTAGVVSLFNGETWVNGAAGDFLYVPEGGVHAFRNDTDEPASMLILFAPAPPREKFFLELAEILDSGRQLSREEWAEFYARHDQYMV</sequence>
<keyword evidence="2" id="KW-0560">Oxidoreductase</keyword>